<sequence length="439" mass="51151">MAALSISILSIAILSSNTGEIEIEIEGNTFFSSEYLLSFYRPIKSYNGVEIFIKKILELYCNAGFPFCRINPEVINTGDKKDKLILHINEGERTVIKDYLFKTSRKTETDPLRKIARIKKDEYFSLKNLNRIKRAILKTNAFSDITETILKHGEDYFILLEIKEKSTDYISAGGAFAQNEKYLFFELYSLNIFGTLRQFRFNYESNMSDRYDKRFLNINFTEPVFLFPVIFDAGIQIYSYDSARLSELNANFNTPLNDYLNIIVTSGIEITGYLTDTGSYGYTHTLLGAGLEWNFRHEGLFFLNNVKFDYLMRDNERIRFFFDGEIGYANLFIKPHYRFVKTEHFEYFDYIKIGGAKTLRGYMEDEFLVKQALWLNIEYKRLPVYPLIDIAYLDNNYTFAYGAGFEAKTNVVNASIIFAMPEKGSWNDSKIHILLEKNL</sequence>
<dbReference type="Gene3D" id="2.40.160.50">
    <property type="entry name" value="membrane protein fhac: a member of the omp85/tpsb transporter family"/>
    <property type="match status" value="1"/>
</dbReference>
<proteinExistence type="predicted"/>
<accession>A0A7C6AFT1</accession>
<comment type="caution">
    <text evidence="1">The sequence shown here is derived from an EMBL/GenBank/DDBJ whole genome shotgun (WGS) entry which is preliminary data.</text>
</comment>
<dbReference type="AlphaFoldDB" id="A0A7C6AFT1"/>
<name>A0A7C6AFT1_UNCW3</name>
<reference evidence="1" key="1">
    <citation type="journal article" date="2020" name="mSystems">
        <title>Genome- and Community-Level Interaction Insights into Carbon Utilization and Element Cycling Functions of Hydrothermarchaeota in Hydrothermal Sediment.</title>
        <authorList>
            <person name="Zhou Z."/>
            <person name="Liu Y."/>
            <person name="Xu W."/>
            <person name="Pan J."/>
            <person name="Luo Z.H."/>
            <person name="Li M."/>
        </authorList>
    </citation>
    <scope>NUCLEOTIDE SEQUENCE [LARGE SCALE GENOMIC DNA]</scope>
    <source>
        <strain evidence="1">SpSt-783</strain>
    </source>
</reference>
<dbReference type="EMBL" id="DTHJ01000119">
    <property type="protein sequence ID" value="HHS63077.1"/>
    <property type="molecule type" value="Genomic_DNA"/>
</dbReference>
<protein>
    <recommendedName>
        <fullName evidence="2">POTRA domain-containing protein</fullName>
    </recommendedName>
</protein>
<evidence type="ECO:0008006" key="2">
    <source>
        <dbReference type="Google" id="ProtNLM"/>
    </source>
</evidence>
<organism evidence="1">
    <name type="scientific">candidate division WOR-3 bacterium</name>
    <dbReference type="NCBI Taxonomy" id="2052148"/>
    <lineage>
        <taxon>Bacteria</taxon>
        <taxon>Bacteria division WOR-3</taxon>
    </lineage>
</organism>
<dbReference type="Gene3D" id="3.10.20.310">
    <property type="entry name" value="membrane protein fhac"/>
    <property type="match status" value="2"/>
</dbReference>
<evidence type="ECO:0000313" key="1">
    <source>
        <dbReference type="EMBL" id="HHS63077.1"/>
    </source>
</evidence>
<gene>
    <name evidence="1" type="ORF">ENV70_05645</name>
</gene>